<keyword evidence="2" id="KW-0677">Repeat</keyword>
<dbReference type="STRING" id="431595.K3WWS9"/>
<dbReference type="InterPro" id="IPR018247">
    <property type="entry name" value="EF_Hand_1_Ca_BS"/>
</dbReference>
<feature type="domain" description="EF-hand" evidence="6">
    <location>
        <begin position="171"/>
        <end position="206"/>
    </location>
</feature>
<feature type="repeat" description="WD" evidence="4">
    <location>
        <begin position="2102"/>
        <end position="2134"/>
    </location>
</feature>
<evidence type="ECO:0000313" key="7">
    <source>
        <dbReference type="EnsemblProtists" id="PYU1_T009427"/>
    </source>
</evidence>
<dbReference type="Gene3D" id="2.130.10.10">
    <property type="entry name" value="YVTN repeat-like/Quinoprotein amine dehydrogenase"/>
    <property type="match status" value="6"/>
</dbReference>
<dbReference type="InterPro" id="IPR011992">
    <property type="entry name" value="EF-hand-dom_pair"/>
</dbReference>
<sequence length="2494" mass="272838">MGAGHGTARRLFDAEIELRRETKDFARWTLEDVVQLYNRFQKSFGLSITAAQFENLILLKAPETVAIKDVFDALDANSDGRIDGLEFLAALACVCRATFDEKARFAFDIFDFNHNGSLSVTEMALLMKSVWVGMALLTDHSISHSHHAHSLSGNQHEDVRRSHDATNVMHSCLRLAESAFSRYDKDGSDTLNYDEFIEWARSNREFMLQVEQFRLISEKAIGFEEELSLPDDSDVDSDLDDESSWQSGTVDSSNTVEKSNESRRAEPLPAPWFIEPSHADIATKSTSSSTGAAAYTNKKLDMPPPVNFKLQWIYGANGPTGRNTCRYLCNGEIVYIVSKFAIVYAAELHRQRFYQGHKNRITCLDVNASGEIIATGGDNSSQCYSPEIHVWNGLTLQCLAVLQNFHVDGISQLSFPAPASAASSTMNNTNIPTGAKANLNSNLMKRKSHTEWLLASIGSDANGSMALWDWQHGKLLASGRAHPRGGKRVLAMILNEDGSEILVCGMRFILFHQLDGRFFKHKRPQQMEQKLKTVPICLTAAYYGAQHAVVGTSHGQLFQFHHHKLTKIVQAHSKQQSVNSCLLSFRSMVIFTAGRDGQVKQWDSTLSPIGNPIDLHTVLAGHLNAREHEILDSDDLRVSSLAYDAIRHKFLIGTRMGHILELFEDTVSSSVAASSSPRATQVRIIASSHNGHAISCIAMANTGVNFVSCGEMDRCIKLWSLRRRIKIQKLRLNFAPSVCVFSNSGEVVAVGGKDGSVLLLHSKTFKVIATMKNTNSVVTALRFAPQDSILAVACANGLVYLYTLNENGQKFKRYALLKPFENEQHDPTTGGAGAHSLDFSVDGAFLKSQHGSTALRFWDLRQRACERITAMTIVRDVIWQTYTSTIGWHVSGLNSRSVAIGCAHASANQNLLLTMNTSGQLALTHFPCPATQDLNQQAIWLEKAIEDAHIVASNSCGDGVTRRLCAGFALNDSIVLSSSGHDGVVCQWGVEKEIQDVQPRSACTYDRKMMGMLRNYGLEDVYFGWNADEFVPRQQPLSKNGTVQVMISENSLKNATRRTEAPDLDLSLWHVYGMNLVSSTLNQGLCCAGGGSYVYATGTLVVVEHVDHRKQQRVFQSDLAYSISCLAKHAAHPVIVVGSRKDRKMVIWNVDTQQKEAELYGQAGATTLIGATFADSGSEDIVAAIWKTKQHIHSLVFYAWKKQRVIAQADMTKLPVLFGFFGSPASDLRNACTLSFVTGGMDHVTFWQLDTACGHLHSQQGVFGRHALVQTILCGVRVRPFELTGTADGSVIIWQNGIAAYTVTPPSKITNSATANSIVTLLDLSSMQQVIGAAQNGTIFVWKYTKPGQDASRCRASSFLEHMHTVFIFDLEWKYFSSIAASLPVAEGINNSNGGPTRASSGALIQSMYLLEETNGVLAVLTDGHVVHVAPKVLNDEESSKSNGSIRVVQDQNQEQRDVALHPRDFLFATCSASGNICVWNLHTHALVRHRQLKVGTQALAWNAAGDRIAVSLSDGNVAILNSGSLDSVAEFPCGQPPVNANAMVPPKWCSKLKYSPLRSIQNSLALACRDFNIYVYACAGDGSDKCDLQHVFMGHTARIEALDFSFDGVWLQSSSSPLDAQILRWNLQAPNDVKQPCTLADDEWSSWGNTFTGPVGGLSELYGTQISALDRIKRNDTAVNADSFSKDGKPTSTWSSPLPTMVVGTENGNILLCWYPLPFGDAKMSLSKEYLGFFPADSIVRQVEFSFTNGFLVACARNASREAVILVWKTDYEEEVHQLERNPLHTTQLFSNSMVVTNSHDDEAAVDTKLYEAGPFCDVTKGDEFLAVKPWLGAIREPSNAPPAHIASSALPDEELALEFIYGFNAGATASNNVFYADDSWEIVYSAASVGIVYNTKTQHQLFNQDHQSKLISAIAVHPKGDLVATGECCTKKNPRVVFWDANSGSTITEVKTCHERGIRLLGFSPNGESFVSIGMEDDHLMSVYSLGSSDVGITNVKLLTSVKTSKQPVWNVCFNDDHEIVTCGDKHILFWQFPTAAAVTSGLPPGAMSMKKGLFASHKLCKVDAKVLAVASFIKQQVISSQADGSLCVWKDRRCVDVKVHAHSGAIPALFVDKKKQLVFSGGSDGKICTWNAQLECTKSLDIAHLAASAGLKPSLASTKIQSLHVRDGRILMSTAGGEICELIDAASSSATAGVAAAGTHRFLVHVRGHYRGELWGLDAHPSKLQFATAGDDGYLRLWDAPTRSLLASHPWKYGGLPRCVTFSSDGNHIACGSNDGKVRIVNASLDTVILEWKCALSLSKGGVQVLRYSPNGDWLAVGCHDQRIHVFDAHTYKKHGECRGHSGTVTHMDFSKDSRVLQSTAAGTGELLFWSVATLKQIPSASAVRDVVWATWSCPFGWPVQGIWAPESNESDINAVCRSHDGRVVVTGDDAGRVTLFQYPCVTAAPRRTYVGHASHVTRCAFTAADMFVLSTGGGDQRICQFKYRAAAPHS</sequence>
<evidence type="ECO:0000256" key="4">
    <source>
        <dbReference type="PROSITE-ProRule" id="PRU00221"/>
    </source>
</evidence>
<dbReference type="GO" id="GO:0005509">
    <property type="term" value="F:calcium ion binding"/>
    <property type="evidence" value="ECO:0007669"/>
    <property type="project" value="InterPro"/>
</dbReference>
<feature type="domain" description="EF-hand" evidence="6">
    <location>
        <begin position="62"/>
        <end position="97"/>
    </location>
</feature>
<dbReference type="InterPro" id="IPR055439">
    <property type="entry name" value="Beta-prop_EML_1st"/>
</dbReference>
<dbReference type="EnsemblProtists" id="PYU1_T009427">
    <property type="protein sequence ID" value="PYU1_T009427"/>
    <property type="gene ID" value="PYU1_G009409"/>
</dbReference>
<dbReference type="PROSITE" id="PS50222">
    <property type="entry name" value="EF_HAND_2"/>
    <property type="match status" value="3"/>
</dbReference>
<evidence type="ECO:0000256" key="2">
    <source>
        <dbReference type="ARBA" id="ARBA00022737"/>
    </source>
</evidence>
<evidence type="ECO:0000313" key="8">
    <source>
        <dbReference type="Proteomes" id="UP000019132"/>
    </source>
</evidence>
<evidence type="ECO:0000256" key="3">
    <source>
        <dbReference type="ARBA" id="ARBA00022837"/>
    </source>
</evidence>
<dbReference type="PROSITE" id="PS00018">
    <property type="entry name" value="EF_HAND_1"/>
    <property type="match status" value="3"/>
</dbReference>
<evidence type="ECO:0000259" key="6">
    <source>
        <dbReference type="PROSITE" id="PS50222"/>
    </source>
</evidence>
<dbReference type="SUPFAM" id="SSF47473">
    <property type="entry name" value="EF-hand"/>
    <property type="match status" value="1"/>
</dbReference>
<dbReference type="SUPFAM" id="SSF50978">
    <property type="entry name" value="WD40 repeat-like"/>
    <property type="match status" value="5"/>
</dbReference>
<reference evidence="7" key="3">
    <citation type="submission" date="2015-02" db="UniProtKB">
        <authorList>
            <consortium name="EnsemblProtists"/>
        </authorList>
    </citation>
    <scope>IDENTIFICATION</scope>
    <source>
        <strain evidence="7">DAOM BR144</strain>
    </source>
</reference>
<dbReference type="EMBL" id="GL376622">
    <property type="status" value="NOT_ANNOTATED_CDS"/>
    <property type="molecule type" value="Genomic_DNA"/>
</dbReference>
<name>K3WWS9_GLOUD</name>
<dbReference type="FunFam" id="2.130.10.10:FF:000320">
    <property type="entry name" value="echinoderm microtubule-associated protein-like 6"/>
    <property type="match status" value="1"/>
</dbReference>
<dbReference type="SMART" id="SM00054">
    <property type="entry name" value="EFh"/>
    <property type="match status" value="3"/>
</dbReference>
<dbReference type="eggNOG" id="KOG0044">
    <property type="taxonomic scope" value="Eukaryota"/>
</dbReference>
<dbReference type="HOGENOM" id="CLU_231850_0_0_1"/>
<dbReference type="GO" id="GO:0008017">
    <property type="term" value="F:microtubule binding"/>
    <property type="evidence" value="ECO:0007669"/>
    <property type="project" value="TreeGrafter"/>
</dbReference>
<reference evidence="8" key="2">
    <citation type="submission" date="2010-04" db="EMBL/GenBank/DDBJ databases">
        <authorList>
            <person name="Buell R."/>
            <person name="Hamilton J."/>
            <person name="Hostetler J."/>
        </authorList>
    </citation>
    <scope>NUCLEOTIDE SEQUENCE [LARGE SCALE GENOMIC DNA]</scope>
    <source>
        <strain evidence="8">DAOM:BR144</strain>
    </source>
</reference>
<feature type="domain" description="EF-hand" evidence="6">
    <location>
        <begin position="98"/>
        <end position="133"/>
    </location>
</feature>
<accession>K3WWS9</accession>
<evidence type="ECO:0000256" key="5">
    <source>
        <dbReference type="SAM" id="MobiDB-lite"/>
    </source>
</evidence>
<proteinExistence type="predicted"/>
<dbReference type="Pfam" id="PF23414">
    <property type="entry name" value="Beta-prop_EML_2"/>
    <property type="match status" value="3"/>
</dbReference>
<dbReference type="InterPro" id="IPR001680">
    <property type="entry name" value="WD40_rpt"/>
</dbReference>
<keyword evidence="3" id="KW-0106">Calcium</keyword>
<feature type="compositionally biased region" description="Polar residues" evidence="5">
    <location>
        <begin position="245"/>
        <end position="257"/>
    </location>
</feature>
<dbReference type="InterPro" id="IPR055442">
    <property type="entry name" value="Beta-prop_EML-like_2nd"/>
</dbReference>
<dbReference type="InterPro" id="IPR015943">
    <property type="entry name" value="WD40/YVTN_repeat-like_dom_sf"/>
</dbReference>
<feature type="repeat" description="WD" evidence="4">
    <location>
        <begin position="2210"/>
        <end position="2251"/>
    </location>
</feature>
<protein>
    <recommendedName>
        <fullName evidence="6">EF-hand domain-containing protein</fullName>
    </recommendedName>
</protein>
<reference evidence="8" key="1">
    <citation type="journal article" date="2010" name="Genome Biol.">
        <title>Genome sequence of the necrotrophic plant pathogen Pythium ultimum reveals original pathogenicity mechanisms and effector repertoire.</title>
        <authorList>
            <person name="Levesque C.A."/>
            <person name="Brouwer H."/>
            <person name="Cano L."/>
            <person name="Hamilton J.P."/>
            <person name="Holt C."/>
            <person name="Huitema E."/>
            <person name="Raffaele S."/>
            <person name="Robideau G.P."/>
            <person name="Thines M."/>
            <person name="Win J."/>
            <person name="Zerillo M.M."/>
            <person name="Beakes G.W."/>
            <person name="Boore J.L."/>
            <person name="Busam D."/>
            <person name="Dumas B."/>
            <person name="Ferriera S."/>
            <person name="Fuerstenberg S.I."/>
            <person name="Gachon C.M."/>
            <person name="Gaulin E."/>
            <person name="Govers F."/>
            <person name="Grenville-Briggs L."/>
            <person name="Horner N."/>
            <person name="Hostetler J."/>
            <person name="Jiang R.H."/>
            <person name="Johnson J."/>
            <person name="Krajaejun T."/>
            <person name="Lin H."/>
            <person name="Meijer H.J."/>
            <person name="Moore B."/>
            <person name="Morris P."/>
            <person name="Phuntmart V."/>
            <person name="Puiu D."/>
            <person name="Shetty J."/>
            <person name="Stajich J.E."/>
            <person name="Tripathy S."/>
            <person name="Wawra S."/>
            <person name="van West P."/>
            <person name="Whitty B.R."/>
            <person name="Coutinho P.M."/>
            <person name="Henrissat B."/>
            <person name="Martin F."/>
            <person name="Thomas P.D."/>
            <person name="Tyler B.M."/>
            <person name="De Vries R.P."/>
            <person name="Kamoun S."/>
            <person name="Yandell M."/>
            <person name="Tisserat N."/>
            <person name="Buell C.R."/>
        </authorList>
    </citation>
    <scope>NUCLEOTIDE SEQUENCE</scope>
    <source>
        <strain evidence="8">DAOM:BR144</strain>
    </source>
</reference>
<dbReference type="eggNOG" id="KOG2106">
    <property type="taxonomic scope" value="Eukaryota"/>
</dbReference>
<dbReference type="Proteomes" id="UP000019132">
    <property type="component" value="Unassembled WGS sequence"/>
</dbReference>
<dbReference type="VEuPathDB" id="FungiDB:PYU1_G009409"/>
<keyword evidence="1 4" id="KW-0853">WD repeat</keyword>
<feature type="region of interest" description="Disordered" evidence="5">
    <location>
        <begin position="227"/>
        <end position="267"/>
    </location>
</feature>
<dbReference type="SMART" id="SM00320">
    <property type="entry name" value="WD40"/>
    <property type="match status" value="23"/>
</dbReference>
<keyword evidence="8" id="KW-1185">Reference proteome</keyword>
<dbReference type="InParanoid" id="K3WWS9"/>
<organism evidence="7 8">
    <name type="scientific">Globisporangium ultimum (strain ATCC 200006 / CBS 805.95 / DAOM BR144)</name>
    <name type="common">Pythium ultimum</name>
    <dbReference type="NCBI Taxonomy" id="431595"/>
    <lineage>
        <taxon>Eukaryota</taxon>
        <taxon>Sar</taxon>
        <taxon>Stramenopiles</taxon>
        <taxon>Oomycota</taxon>
        <taxon>Peronosporomycetes</taxon>
        <taxon>Pythiales</taxon>
        <taxon>Pythiaceae</taxon>
        <taxon>Globisporangium</taxon>
    </lineage>
</organism>
<dbReference type="Pfam" id="PF13499">
    <property type="entry name" value="EF-hand_7"/>
    <property type="match status" value="1"/>
</dbReference>
<evidence type="ECO:0000256" key="1">
    <source>
        <dbReference type="ARBA" id="ARBA00022574"/>
    </source>
</evidence>
<dbReference type="PANTHER" id="PTHR13720:SF33">
    <property type="entry name" value="HELP DOMAIN-CONTAINING PROTEIN"/>
    <property type="match status" value="1"/>
</dbReference>
<dbReference type="OMA" id="DPAICQW"/>
<dbReference type="InterPro" id="IPR036322">
    <property type="entry name" value="WD40_repeat_dom_sf"/>
</dbReference>
<feature type="compositionally biased region" description="Acidic residues" evidence="5">
    <location>
        <begin position="227"/>
        <end position="243"/>
    </location>
</feature>
<dbReference type="Gene3D" id="1.10.238.10">
    <property type="entry name" value="EF-hand"/>
    <property type="match status" value="1"/>
</dbReference>
<dbReference type="PROSITE" id="PS50082">
    <property type="entry name" value="WD_REPEATS_2"/>
    <property type="match status" value="2"/>
</dbReference>
<dbReference type="Pfam" id="PF23409">
    <property type="entry name" value="Beta-prop_EML"/>
    <property type="match status" value="1"/>
</dbReference>
<dbReference type="PANTHER" id="PTHR13720">
    <property type="entry name" value="WD-40 REPEAT PROTEIN"/>
    <property type="match status" value="1"/>
</dbReference>
<dbReference type="InterPro" id="IPR050630">
    <property type="entry name" value="WD_repeat_EMAP"/>
</dbReference>
<dbReference type="InterPro" id="IPR002048">
    <property type="entry name" value="EF_hand_dom"/>
</dbReference>
<dbReference type="CDD" id="cd00051">
    <property type="entry name" value="EFh"/>
    <property type="match status" value="2"/>
</dbReference>
<dbReference type="Pfam" id="PF00400">
    <property type="entry name" value="WD40"/>
    <property type="match status" value="2"/>
</dbReference>